<dbReference type="AlphaFoldDB" id="A0A6C0IPI8"/>
<evidence type="ECO:0008006" key="2">
    <source>
        <dbReference type="Google" id="ProtNLM"/>
    </source>
</evidence>
<protein>
    <recommendedName>
        <fullName evidence="2">Glycosyltransferase 2-like domain-containing protein</fullName>
    </recommendedName>
</protein>
<dbReference type="InterPro" id="IPR029044">
    <property type="entry name" value="Nucleotide-diphossugar_trans"/>
</dbReference>
<reference evidence="1" key="1">
    <citation type="journal article" date="2020" name="Nature">
        <title>Giant virus diversity and host interactions through global metagenomics.</title>
        <authorList>
            <person name="Schulz F."/>
            <person name="Roux S."/>
            <person name="Paez-Espino D."/>
            <person name="Jungbluth S."/>
            <person name="Walsh D.A."/>
            <person name="Denef V.J."/>
            <person name="McMahon K.D."/>
            <person name="Konstantinidis K.T."/>
            <person name="Eloe-Fadrosh E.A."/>
            <person name="Kyrpides N.C."/>
            <person name="Woyke T."/>
        </authorList>
    </citation>
    <scope>NUCLEOTIDE SEQUENCE</scope>
    <source>
        <strain evidence="1">GVMAG-M-3300024261-26</strain>
    </source>
</reference>
<organism evidence="1">
    <name type="scientific">viral metagenome</name>
    <dbReference type="NCBI Taxonomy" id="1070528"/>
    <lineage>
        <taxon>unclassified sequences</taxon>
        <taxon>metagenomes</taxon>
        <taxon>organismal metagenomes</taxon>
    </lineage>
</organism>
<sequence>MKISIYLSISFETDDLVSELDKQLQNNDTISSCGFLNIYRRQKKTSQMLHFYLLLETCKLSHEWIMFCDDDDTYEPNRSMHIAKIITTAKHQIENETTGQLHLAGVYESTFGKSHRQHRHEYWCYCVNKQLLEDFYNIIYVHPEVINDKCCDVLFAEYLRRKANNWIFLQLPVKYYNYRVENNADSVTGNIKAKQSKYTLTTKPPDIASNVWSEYVFGWNEYVHENMPGYLHDTYLRSIVGCSLDTILQSEFLANYPLLPFVDKDHEEKISKKHAYLREVCNELYDIKI</sequence>
<dbReference type="SUPFAM" id="SSF53448">
    <property type="entry name" value="Nucleotide-diphospho-sugar transferases"/>
    <property type="match status" value="1"/>
</dbReference>
<evidence type="ECO:0000313" key="1">
    <source>
        <dbReference type="EMBL" id="QHT94719.1"/>
    </source>
</evidence>
<dbReference type="EMBL" id="MN740229">
    <property type="protein sequence ID" value="QHT94719.1"/>
    <property type="molecule type" value="Genomic_DNA"/>
</dbReference>
<name>A0A6C0IPI8_9ZZZZ</name>
<accession>A0A6C0IPI8</accession>
<proteinExistence type="predicted"/>